<accession>A0A1A8VMT7</accession>
<dbReference type="AlphaFoldDB" id="A0A1A8VMT7"/>
<name>A0A1A8VMT7_PLAOA</name>
<proteinExistence type="predicted"/>
<dbReference type="Pfam" id="PF05795">
    <property type="entry name" value="Plasmodium_Vir"/>
    <property type="match status" value="1"/>
</dbReference>
<evidence type="ECO:0000313" key="2">
    <source>
        <dbReference type="Proteomes" id="UP000078560"/>
    </source>
</evidence>
<organism evidence="1 2">
    <name type="scientific">Plasmodium ovale curtisi</name>
    <dbReference type="NCBI Taxonomy" id="864141"/>
    <lineage>
        <taxon>Eukaryota</taxon>
        <taxon>Sar</taxon>
        <taxon>Alveolata</taxon>
        <taxon>Apicomplexa</taxon>
        <taxon>Aconoidasida</taxon>
        <taxon>Haemosporida</taxon>
        <taxon>Plasmodiidae</taxon>
        <taxon>Plasmodium</taxon>
        <taxon>Plasmodium (Plasmodium)</taxon>
    </lineage>
</organism>
<protein>
    <submittedName>
        <fullName evidence="1">PIR Superfamily Protein</fullName>
    </submittedName>
</protein>
<gene>
    <name evidence="1" type="ORF">POVCU2_0007660</name>
</gene>
<dbReference type="EMBL" id="FLQU01000107">
    <property type="protein sequence ID" value="SBS80947.1"/>
    <property type="molecule type" value="Genomic_DNA"/>
</dbReference>
<reference evidence="2" key="1">
    <citation type="submission" date="2016-05" db="EMBL/GenBank/DDBJ databases">
        <authorList>
            <person name="Naeem Raeece"/>
        </authorList>
    </citation>
    <scope>NUCLEOTIDE SEQUENCE [LARGE SCALE GENOMIC DNA]</scope>
</reference>
<sequence length="351" mass="40943">MSSKMKEESYDFCDSLDIYILNDIWVEQLSQNYTYTQKCHFTELDMPGKFKEMNKICAMFKSLYFLLFENSFLDTYNVEDNIKYMNFWLNYQLKNIYNLSISADDFYNKLNSIDVTFDEKYKLKDRIYNIHEFHYNNMNIIYIMYDNYNKIKNKIADIHNEGEKTCLVLSQECVKKFEVATQSCSAKDNTSFCNSLKNFRKKYEGIYDSSSKTCQIEQLTPISSGEFTVAADQREQNQLHEQQQAIQALHGDVQVSSKSIMEPEEGTNDDGSNTIFSTIGASFGSLLLLFATIKYTPIGTWLSHRIKGNKSILNGMEIDKPYKLLLHDSEHESINSENNEYQISYYSTENS</sequence>
<dbReference type="Proteomes" id="UP000078560">
    <property type="component" value="Unassembled WGS sequence"/>
</dbReference>
<evidence type="ECO:0000313" key="1">
    <source>
        <dbReference type="EMBL" id="SBS80947.1"/>
    </source>
</evidence>
<dbReference type="InterPro" id="IPR008780">
    <property type="entry name" value="Plasmodium_Vir"/>
</dbReference>